<proteinExistence type="predicted"/>
<gene>
    <name evidence="1" type="ORF">SS50377_10745</name>
</gene>
<sequence length="202" mass="22614">MSIWFYWHESACWRPRLRTPRGTSCFYWEACTGVETGSSSSSSSSGWAWLAYLDLVTAEDFGGASSMLASDGSMSSSSLFFAWASLELASLGWCFVSCRVLMSVPYSPSKFSEAAQAAICIISSWFCWQESACVSCPAKRPFAYFWGYYITEVILLCSPQVASFYMEFAISNSSCQFCVQESACQSCKLLPPRIFDYLEFIF</sequence>
<dbReference type="EMBL" id="KI545968">
    <property type="protein sequence ID" value="EST49006.1"/>
    <property type="molecule type" value="Genomic_DNA"/>
</dbReference>
<reference evidence="1" key="1">
    <citation type="journal article" date="2014" name="PLoS Genet.">
        <title>The Genome of Spironucleus salmonicida Highlights a Fish Pathogen Adapted to Fluctuating Environments.</title>
        <authorList>
            <person name="Xu F."/>
            <person name="Jerlstrom-Hultqvist J."/>
            <person name="Einarsson E."/>
            <person name="Astvaldsson A."/>
            <person name="Svard S.G."/>
            <person name="Andersson J.O."/>
        </authorList>
    </citation>
    <scope>NUCLEOTIDE SEQUENCE</scope>
</reference>
<organism evidence="1">
    <name type="scientific">Spironucleus salmonicida</name>
    <dbReference type="NCBI Taxonomy" id="348837"/>
    <lineage>
        <taxon>Eukaryota</taxon>
        <taxon>Metamonada</taxon>
        <taxon>Diplomonadida</taxon>
        <taxon>Hexamitidae</taxon>
        <taxon>Hexamitinae</taxon>
        <taxon>Spironucleus</taxon>
    </lineage>
</organism>
<name>V6LZ41_9EUKA</name>
<protein>
    <submittedName>
        <fullName evidence="1">Uncharacterized protein</fullName>
    </submittedName>
</protein>
<evidence type="ECO:0000313" key="1">
    <source>
        <dbReference type="EMBL" id="EST49006.1"/>
    </source>
</evidence>
<accession>V6LZ41</accession>
<dbReference type="AlphaFoldDB" id="V6LZ41"/>